<dbReference type="KEGG" id="sgn:SGRA_0198"/>
<dbReference type="RefSeq" id="WP_014373188.1">
    <property type="nucleotide sequence ID" value="NC_016940.1"/>
</dbReference>
<dbReference type="OrthoDB" id="9787430at2"/>
<evidence type="ECO:0000256" key="1">
    <source>
        <dbReference type="SAM" id="Phobius"/>
    </source>
</evidence>
<name>H6L567_SAPGL</name>
<evidence type="ECO:0008006" key="4">
    <source>
        <dbReference type="Google" id="ProtNLM"/>
    </source>
</evidence>
<keyword evidence="3" id="KW-1185">Reference proteome</keyword>
<sequence length="418" mass="48304">MMEYIQIILDFFQVYYIDRFSWWVLLIPIISAVVGWGTNKLALKMTFYPLEFVGWKSKSGQPILGWQGIIPSKGVSMADTSVDMITDKLIDVEEQFDRINPRVIAKEMEPRMLDLTREIINEAMREELPLWKLLPEKQKAAVFERAAREIPKVTEEIMQEVKDNITEIFNLKQMTINHLSNNKELMNRMFLDVGDKEFQFIEYSGLYFGFLFGLAQMLVWIPFGAWWQLPLGGLVVGYLTNVLALNMIFKPAKAYKLFGWKIQGLFILRQKEVAKEYANIVANEIITMPNIFRAMFEGDASDRLLHIIEEHVNESFDHTAGFSSALIRITSGSNSYDRIKEIACRRLVAEVPEHIHLIFDYAQQALDIEHTLSDKMSSLPPEDFVDFLRPVFQQDEWKLLLVGSILGMIAGFLQILTV</sequence>
<protein>
    <recommendedName>
        <fullName evidence="4">DUF445 domain-containing protein</fullName>
    </recommendedName>
</protein>
<dbReference type="eggNOG" id="COG4399">
    <property type="taxonomic scope" value="Bacteria"/>
</dbReference>
<keyword evidence="1" id="KW-0812">Transmembrane</keyword>
<reference evidence="2 3" key="1">
    <citation type="journal article" date="2012" name="Stand. Genomic Sci.">
        <title>Complete genome sequencing and analysis of Saprospira grandis str. Lewin, a predatory marine bacterium.</title>
        <authorList>
            <person name="Saw J.H."/>
            <person name="Yuryev A."/>
            <person name="Kanbe M."/>
            <person name="Hou S."/>
            <person name="Young A.G."/>
            <person name="Aizawa S."/>
            <person name="Alam M."/>
        </authorList>
    </citation>
    <scope>NUCLEOTIDE SEQUENCE [LARGE SCALE GENOMIC DNA]</scope>
    <source>
        <strain evidence="2 3">Lewin</strain>
    </source>
</reference>
<dbReference type="EMBL" id="CP002831">
    <property type="protein sequence ID" value="AFC22939.1"/>
    <property type="molecule type" value="Genomic_DNA"/>
</dbReference>
<dbReference type="PANTHER" id="PTHR35791:SF1">
    <property type="entry name" value="UPF0754 MEMBRANE PROTEIN YHEB"/>
    <property type="match status" value="1"/>
</dbReference>
<gene>
    <name evidence="2" type="ordered locus">SGRA_0198</name>
</gene>
<feature type="transmembrane region" description="Helical" evidence="1">
    <location>
        <begin position="20"/>
        <end position="38"/>
    </location>
</feature>
<proteinExistence type="predicted"/>
<dbReference type="HOGENOM" id="CLU_028773_0_0_10"/>
<feature type="transmembrane region" description="Helical" evidence="1">
    <location>
        <begin position="399"/>
        <end position="417"/>
    </location>
</feature>
<keyword evidence="1" id="KW-0472">Membrane</keyword>
<dbReference type="AlphaFoldDB" id="H6L567"/>
<feature type="transmembrane region" description="Helical" evidence="1">
    <location>
        <begin position="205"/>
        <end position="223"/>
    </location>
</feature>
<accession>H6L567</accession>
<dbReference type="STRING" id="984262.SGRA_0198"/>
<dbReference type="Proteomes" id="UP000007519">
    <property type="component" value="Chromosome"/>
</dbReference>
<evidence type="ECO:0000313" key="3">
    <source>
        <dbReference type="Proteomes" id="UP000007519"/>
    </source>
</evidence>
<keyword evidence="1" id="KW-1133">Transmembrane helix</keyword>
<organism evidence="2 3">
    <name type="scientific">Saprospira grandis (strain Lewin)</name>
    <dbReference type="NCBI Taxonomy" id="984262"/>
    <lineage>
        <taxon>Bacteria</taxon>
        <taxon>Pseudomonadati</taxon>
        <taxon>Bacteroidota</taxon>
        <taxon>Saprospiria</taxon>
        <taxon>Saprospirales</taxon>
        <taxon>Saprospiraceae</taxon>
        <taxon>Saprospira</taxon>
    </lineage>
</organism>
<dbReference type="PANTHER" id="PTHR35791">
    <property type="entry name" value="UPF0754 MEMBRANE PROTEIN YHEB"/>
    <property type="match status" value="1"/>
</dbReference>
<feature type="transmembrane region" description="Helical" evidence="1">
    <location>
        <begin position="229"/>
        <end position="249"/>
    </location>
</feature>
<evidence type="ECO:0000313" key="2">
    <source>
        <dbReference type="EMBL" id="AFC22939.1"/>
    </source>
</evidence>